<comment type="caution">
    <text evidence="1">The sequence shown here is derived from an EMBL/GenBank/DDBJ whole genome shotgun (WGS) entry which is preliminary data.</text>
</comment>
<reference evidence="1" key="1">
    <citation type="journal article" date="2014" name="Int. J. Syst. Evol. Microbiol.">
        <title>Complete genome sequence of Corynebacterium casei LMG S-19264T (=DSM 44701T), isolated from a smear-ripened cheese.</title>
        <authorList>
            <consortium name="US DOE Joint Genome Institute (JGI-PGF)"/>
            <person name="Walter F."/>
            <person name="Albersmeier A."/>
            <person name="Kalinowski J."/>
            <person name="Ruckert C."/>
        </authorList>
    </citation>
    <scope>NUCLEOTIDE SEQUENCE</scope>
    <source>
        <strain evidence="1">CGMCC 4.7299</strain>
    </source>
</reference>
<evidence type="ECO:0000313" key="1">
    <source>
        <dbReference type="EMBL" id="GGL16262.1"/>
    </source>
</evidence>
<gene>
    <name evidence="1" type="ORF">GCM10012284_58600</name>
</gene>
<proteinExistence type="predicted"/>
<dbReference type="InterPro" id="IPR029057">
    <property type="entry name" value="PRTase-like"/>
</dbReference>
<keyword evidence="2" id="KW-1185">Reference proteome</keyword>
<dbReference type="CDD" id="cd06223">
    <property type="entry name" value="PRTases_typeI"/>
    <property type="match status" value="1"/>
</dbReference>
<reference evidence="1" key="2">
    <citation type="submission" date="2020-09" db="EMBL/GenBank/DDBJ databases">
        <authorList>
            <person name="Sun Q."/>
            <person name="Zhou Y."/>
        </authorList>
    </citation>
    <scope>NUCLEOTIDE SEQUENCE</scope>
    <source>
        <strain evidence="1">CGMCC 4.7299</strain>
    </source>
</reference>
<name>A0A8J3FSR7_9ACTN</name>
<protein>
    <recommendedName>
        <fullName evidence="3">Phosphoribosyl transferase domain-containing protein</fullName>
    </recommendedName>
</protein>
<dbReference type="Proteomes" id="UP000656042">
    <property type="component" value="Unassembled WGS sequence"/>
</dbReference>
<accession>A0A8J3FSR7</accession>
<evidence type="ECO:0008006" key="3">
    <source>
        <dbReference type="Google" id="ProtNLM"/>
    </source>
</evidence>
<dbReference type="Gene3D" id="3.40.50.2020">
    <property type="match status" value="1"/>
</dbReference>
<dbReference type="EMBL" id="BMMX01000051">
    <property type="protein sequence ID" value="GGL16262.1"/>
    <property type="molecule type" value="Genomic_DNA"/>
</dbReference>
<dbReference type="RefSeq" id="WP_189082571.1">
    <property type="nucleotide sequence ID" value="NZ_BMMX01000051.1"/>
</dbReference>
<dbReference type="AlphaFoldDB" id="A0A8J3FSR7"/>
<organism evidence="1 2">
    <name type="scientific">Mangrovihabitans endophyticus</name>
    <dbReference type="NCBI Taxonomy" id="1751298"/>
    <lineage>
        <taxon>Bacteria</taxon>
        <taxon>Bacillati</taxon>
        <taxon>Actinomycetota</taxon>
        <taxon>Actinomycetes</taxon>
        <taxon>Micromonosporales</taxon>
        <taxon>Micromonosporaceae</taxon>
        <taxon>Mangrovihabitans</taxon>
    </lineage>
</organism>
<sequence length="201" mass="21992">MAAVDVGLVGFRGIRLDRVEEQRPGRLHRLFVQVGDVQHLQRGKHPLVLGIVGILLELAGVGTGQRGDGRSRRGGPVDAVVLERVKARRAGLQPSVSIENQIHTVHLGPSYRTRVKDKTVIVFDDFTTTGSSLEWAWNLFLAAGAREVIALTIGKYSTRYTTYDPKPGVSIDPSPFHAGLDRFHGGRTPTVGGFHELLEND</sequence>
<dbReference type="SUPFAM" id="SSF53271">
    <property type="entry name" value="PRTase-like"/>
    <property type="match status" value="1"/>
</dbReference>
<evidence type="ECO:0000313" key="2">
    <source>
        <dbReference type="Proteomes" id="UP000656042"/>
    </source>
</evidence>
<dbReference type="InterPro" id="IPR000836">
    <property type="entry name" value="PRTase_dom"/>
</dbReference>